<dbReference type="EC" id="3.1.3.12" evidence="5"/>
<proteinExistence type="inferred from homology"/>
<dbReference type="PROSITE" id="PS51462">
    <property type="entry name" value="NUDIX"/>
    <property type="match status" value="1"/>
</dbReference>
<dbReference type="InterPro" id="IPR020476">
    <property type="entry name" value="Nudix_hydrolase"/>
</dbReference>
<evidence type="ECO:0000313" key="5">
    <source>
        <dbReference type="EMBL" id="CAA9514970.1"/>
    </source>
</evidence>
<dbReference type="PANTHER" id="PTHR43046:SF14">
    <property type="entry name" value="MUTT_NUDIX FAMILY PROTEIN"/>
    <property type="match status" value="1"/>
</dbReference>
<dbReference type="EMBL" id="CADCVW010000094">
    <property type="protein sequence ID" value="CAA9514970.1"/>
    <property type="molecule type" value="Genomic_DNA"/>
</dbReference>
<keyword evidence="2 3" id="KW-0378">Hydrolase</keyword>
<dbReference type="PRINTS" id="PR00502">
    <property type="entry name" value="NUDIXFAMILY"/>
</dbReference>
<accession>A0A6J4T627</accession>
<dbReference type="GO" id="GO:0004805">
    <property type="term" value="F:trehalose-phosphatase activity"/>
    <property type="evidence" value="ECO:0007669"/>
    <property type="project" value="UniProtKB-EC"/>
</dbReference>
<dbReference type="InterPro" id="IPR020084">
    <property type="entry name" value="NUDIX_hydrolase_CS"/>
</dbReference>
<reference evidence="5" key="1">
    <citation type="submission" date="2020-02" db="EMBL/GenBank/DDBJ databases">
        <authorList>
            <person name="Meier V. D."/>
        </authorList>
    </citation>
    <scope>NUCLEOTIDE SEQUENCE</scope>
    <source>
        <strain evidence="5">AVDCRST_MAG39</strain>
    </source>
</reference>
<organism evidence="5">
    <name type="scientific">uncultured Sphingomonadaceae bacterium</name>
    <dbReference type="NCBI Taxonomy" id="169976"/>
    <lineage>
        <taxon>Bacteria</taxon>
        <taxon>Pseudomonadati</taxon>
        <taxon>Pseudomonadota</taxon>
        <taxon>Alphaproteobacteria</taxon>
        <taxon>Sphingomonadales</taxon>
        <taxon>Sphingomonadaceae</taxon>
        <taxon>environmental samples</taxon>
    </lineage>
</organism>
<dbReference type="InterPro" id="IPR015797">
    <property type="entry name" value="NUDIX_hydrolase-like_dom_sf"/>
</dbReference>
<dbReference type="SUPFAM" id="SSF55811">
    <property type="entry name" value="Nudix"/>
    <property type="match status" value="1"/>
</dbReference>
<comment type="cofactor">
    <cofactor evidence="1">
        <name>Mg(2+)</name>
        <dbReference type="ChEBI" id="CHEBI:18420"/>
    </cofactor>
</comment>
<dbReference type="PANTHER" id="PTHR43046">
    <property type="entry name" value="GDP-MANNOSE MANNOSYL HYDROLASE"/>
    <property type="match status" value="1"/>
</dbReference>
<name>A0A6J4T627_9SPHN</name>
<dbReference type="PROSITE" id="PS00893">
    <property type="entry name" value="NUDIX_BOX"/>
    <property type="match status" value="1"/>
</dbReference>
<sequence>MDEPPFPIRALRRLAHGAVRRLHAVRRRWWSRTRPRTAGVHAVPLTPDGQIVLVRLSYAPGWRLPGGGRKRGEEPEAAIRRELREEIGLLRCARLERVGGFRHRPDFRDDRSDLFVARGVEYRFRWSLEVAEARAFAPDALPAELPPITRRLLRLAEGALRGG</sequence>
<evidence type="ECO:0000259" key="4">
    <source>
        <dbReference type="PROSITE" id="PS51462"/>
    </source>
</evidence>
<dbReference type="AlphaFoldDB" id="A0A6J4T627"/>
<dbReference type="Gene3D" id="3.90.79.10">
    <property type="entry name" value="Nucleoside Triphosphate Pyrophosphohydrolase"/>
    <property type="match status" value="1"/>
</dbReference>
<gene>
    <name evidence="5" type="ORF">AVDCRST_MAG39-2271</name>
</gene>
<evidence type="ECO:0000256" key="2">
    <source>
        <dbReference type="ARBA" id="ARBA00022801"/>
    </source>
</evidence>
<dbReference type="InterPro" id="IPR000086">
    <property type="entry name" value="NUDIX_hydrolase_dom"/>
</dbReference>
<comment type="similarity">
    <text evidence="3">Belongs to the Nudix hydrolase family.</text>
</comment>
<evidence type="ECO:0000256" key="1">
    <source>
        <dbReference type="ARBA" id="ARBA00001946"/>
    </source>
</evidence>
<evidence type="ECO:0000256" key="3">
    <source>
        <dbReference type="RuleBase" id="RU003476"/>
    </source>
</evidence>
<dbReference type="Pfam" id="PF00293">
    <property type="entry name" value="NUDIX"/>
    <property type="match status" value="1"/>
</dbReference>
<protein>
    <submittedName>
        <fullName evidence="5">Trehalose-6-phosphate phosphatase</fullName>
        <ecNumber evidence="5">3.1.3.12</ecNumber>
    </submittedName>
</protein>
<feature type="domain" description="Nudix hydrolase" evidence="4">
    <location>
        <begin position="35"/>
        <end position="159"/>
    </location>
</feature>